<dbReference type="SUPFAM" id="SSF56112">
    <property type="entry name" value="Protein kinase-like (PK-like)"/>
    <property type="match status" value="1"/>
</dbReference>
<evidence type="ECO:0000256" key="11">
    <source>
        <dbReference type="ARBA" id="ARBA00023180"/>
    </source>
</evidence>
<dbReference type="PANTHER" id="PTHR27003">
    <property type="entry name" value="OS07G0166700 PROTEIN"/>
    <property type="match status" value="1"/>
</dbReference>
<dbReference type="Gene3D" id="1.10.510.10">
    <property type="entry name" value="Transferase(Phosphotransferase) domain 1"/>
    <property type="match status" value="1"/>
</dbReference>
<organism evidence="15 16">
    <name type="scientific">Cucurbita maxima</name>
    <name type="common">Pumpkin</name>
    <name type="synonym">Winter squash</name>
    <dbReference type="NCBI Taxonomy" id="3661"/>
    <lineage>
        <taxon>Eukaryota</taxon>
        <taxon>Viridiplantae</taxon>
        <taxon>Streptophyta</taxon>
        <taxon>Embryophyta</taxon>
        <taxon>Tracheophyta</taxon>
        <taxon>Spermatophyta</taxon>
        <taxon>Magnoliopsida</taxon>
        <taxon>eudicotyledons</taxon>
        <taxon>Gunneridae</taxon>
        <taxon>Pentapetalae</taxon>
        <taxon>rosids</taxon>
        <taxon>fabids</taxon>
        <taxon>Cucurbitales</taxon>
        <taxon>Cucurbitaceae</taxon>
        <taxon>Cucurbiteae</taxon>
        <taxon>Cucurbita</taxon>
    </lineage>
</organism>
<dbReference type="InterPro" id="IPR008271">
    <property type="entry name" value="Ser/Thr_kinase_AS"/>
</dbReference>
<dbReference type="CDD" id="cd12087">
    <property type="entry name" value="TM_EGFR-like"/>
    <property type="match status" value="1"/>
</dbReference>
<evidence type="ECO:0000256" key="4">
    <source>
        <dbReference type="ARBA" id="ARBA00022692"/>
    </source>
</evidence>
<dbReference type="Pfam" id="PF12819">
    <property type="entry name" value="Malectin_like"/>
    <property type="match status" value="1"/>
</dbReference>
<accession>A0A6J1KZH7</accession>
<evidence type="ECO:0000256" key="12">
    <source>
        <dbReference type="PROSITE-ProRule" id="PRU10141"/>
    </source>
</evidence>
<reference evidence="16" key="1">
    <citation type="submission" date="2025-08" db="UniProtKB">
        <authorList>
            <consortium name="RefSeq"/>
        </authorList>
    </citation>
    <scope>IDENTIFICATION</scope>
    <source>
        <tissue evidence="16">Young leaves</tissue>
    </source>
</reference>
<dbReference type="GO" id="GO:0009506">
    <property type="term" value="C:plasmodesma"/>
    <property type="evidence" value="ECO:0007669"/>
    <property type="project" value="TreeGrafter"/>
</dbReference>
<dbReference type="PROSITE" id="PS00107">
    <property type="entry name" value="PROTEIN_KINASE_ATP"/>
    <property type="match status" value="1"/>
</dbReference>
<evidence type="ECO:0000313" key="15">
    <source>
        <dbReference type="Proteomes" id="UP000504608"/>
    </source>
</evidence>
<keyword evidence="2" id="KW-0723">Serine/threonine-protein kinase</keyword>
<evidence type="ECO:0000256" key="10">
    <source>
        <dbReference type="ARBA" id="ARBA00023136"/>
    </source>
</evidence>
<dbReference type="Proteomes" id="UP000504608">
    <property type="component" value="Unplaced"/>
</dbReference>
<dbReference type="PANTHER" id="PTHR27003:SF325">
    <property type="entry name" value="PROTEIN KINASE DOMAIN-CONTAINING PROTEIN"/>
    <property type="match status" value="1"/>
</dbReference>
<dbReference type="AlphaFoldDB" id="A0A6J1KZH7"/>
<keyword evidence="15" id="KW-1185">Reference proteome</keyword>
<evidence type="ECO:0000256" key="2">
    <source>
        <dbReference type="ARBA" id="ARBA00022527"/>
    </source>
</evidence>
<dbReference type="Gene3D" id="3.30.200.20">
    <property type="entry name" value="Phosphorylase Kinase, domain 1"/>
    <property type="match status" value="1"/>
</dbReference>
<dbReference type="Pfam" id="PF07714">
    <property type="entry name" value="PK_Tyr_Ser-Thr"/>
    <property type="match status" value="1"/>
</dbReference>
<sequence>MSQAFLSQPTAIMPLLPSLIPLLLQFSSSFLITSAYFPPNKYFLNCGSESDVTFGGTRKFIGDAKPGPWSINPGKSKSVRNETNIPKSINEIYHTARVYNQPTWYVFESINQNSTYVVRLHFFGVTSQSFLQARFNVSAGNGFQLLSNFSIQSSDLSTPIVKEFAFELKKGVFGIQFCPYESSLAFVNAIEVFEAPENFKRESAFAVSPQARINGNYTYMMTSEAFQAVYRVLMGGPLVTPDMDPLWRTWLPDEGFMARPSPAKNVTFKEDITYLKVTTIYTAPSYVYSHAKSLDMNSTQSSKDPNITWVFKVKKTTRYFVRFHFCDIIEPQNTPFRFDYFLGVNRTYIDSEEEGNEFGKPFSFEYIIVTDKTGYLNLGIAHTKEAPLSKSFINGVEIMELIEKSFVGSIDLKPKEDKHNQKWIIIGVCVGGVVIIALIIGLALFHLIRGRKSRKHRPLPVPQNDPSEKVMSMADLAPNLNIELKISLDEIIEGTNDFDEKKVIGVGGFGRVYVGTIGGKEVAVKRSRPGLGQGLKEFQTEIIILSEIRHRYLVSFYGYCNENEEMILVYEYMAGGTLKDYLYGSKIHDHPPLSWKQRLQICIDAAKGLDYLHIGSTFGVIIHRDIKTTNILLDKDNSAKVADFGISKTGVPDAKALDATVKGTFGYLDPEYLNTFLLTEKSDVYSFGVVLFEVLFARPPIIKTLPSEQINLADWAILCKKRGEIEKVIDPFLVGTIEANSLRKFVEIAEKCVDEVGANRPSMHDVVYDLELALQFQFTPVEGGKGYEGSTTIVDASWDIDSGILDRIRSRGLDDSVVYEDTMTINARELVEEFKIDCAR</sequence>
<dbReference type="SMART" id="SM00220">
    <property type="entry name" value="S_TKc"/>
    <property type="match status" value="1"/>
</dbReference>
<evidence type="ECO:0000256" key="8">
    <source>
        <dbReference type="ARBA" id="ARBA00022840"/>
    </source>
</evidence>
<dbReference type="InterPro" id="IPR001245">
    <property type="entry name" value="Ser-Thr/Tyr_kinase_cat_dom"/>
</dbReference>
<evidence type="ECO:0000256" key="9">
    <source>
        <dbReference type="ARBA" id="ARBA00022989"/>
    </source>
</evidence>
<feature type="transmembrane region" description="Helical" evidence="13">
    <location>
        <begin position="423"/>
        <end position="448"/>
    </location>
</feature>
<evidence type="ECO:0000256" key="1">
    <source>
        <dbReference type="ARBA" id="ARBA00004479"/>
    </source>
</evidence>
<evidence type="ECO:0000256" key="6">
    <source>
        <dbReference type="ARBA" id="ARBA00022741"/>
    </source>
</evidence>
<dbReference type="InterPro" id="IPR024788">
    <property type="entry name" value="Malectin-like_Carb-bd_dom"/>
</dbReference>
<name>A0A6J1KZH7_CUCMA</name>
<dbReference type="PROSITE" id="PS50011">
    <property type="entry name" value="PROTEIN_KINASE_DOM"/>
    <property type="match status" value="1"/>
</dbReference>
<dbReference type="GeneID" id="111499674"/>
<dbReference type="GO" id="GO:0004714">
    <property type="term" value="F:transmembrane receptor protein tyrosine kinase activity"/>
    <property type="evidence" value="ECO:0007669"/>
    <property type="project" value="InterPro"/>
</dbReference>
<feature type="binding site" evidence="12">
    <location>
        <position position="525"/>
    </location>
    <ligand>
        <name>ATP</name>
        <dbReference type="ChEBI" id="CHEBI:30616"/>
    </ligand>
</feature>
<dbReference type="GO" id="GO:0005524">
    <property type="term" value="F:ATP binding"/>
    <property type="evidence" value="ECO:0007669"/>
    <property type="project" value="UniProtKB-UniRule"/>
</dbReference>
<dbReference type="GO" id="GO:0004674">
    <property type="term" value="F:protein serine/threonine kinase activity"/>
    <property type="evidence" value="ECO:0007669"/>
    <property type="project" value="UniProtKB-KW"/>
</dbReference>
<evidence type="ECO:0000259" key="14">
    <source>
        <dbReference type="PROSITE" id="PS50011"/>
    </source>
</evidence>
<keyword evidence="3" id="KW-0808">Transferase</keyword>
<dbReference type="InterPro" id="IPR000719">
    <property type="entry name" value="Prot_kinase_dom"/>
</dbReference>
<dbReference type="RefSeq" id="XP_023007071.1">
    <property type="nucleotide sequence ID" value="XM_023151303.1"/>
</dbReference>
<keyword evidence="7" id="KW-0418">Kinase</keyword>
<keyword evidence="6 12" id="KW-0547">Nucleotide-binding</keyword>
<comment type="subcellular location">
    <subcellularLocation>
        <location evidence="1">Membrane</location>
        <topology evidence="1">Single-pass type I membrane protein</topology>
    </subcellularLocation>
</comment>
<dbReference type="PROSITE" id="PS00108">
    <property type="entry name" value="PROTEIN_KINASE_ST"/>
    <property type="match status" value="1"/>
</dbReference>
<dbReference type="Gene3D" id="2.60.120.430">
    <property type="entry name" value="Galactose-binding lectin"/>
    <property type="match status" value="2"/>
</dbReference>
<dbReference type="GO" id="GO:0005886">
    <property type="term" value="C:plasma membrane"/>
    <property type="evidence" value="ECO:0007669"/>
    <property type="project" value="TreeGrafter"/>
</dbReference>
<keyword evidence="5" id="KW-0732">Signal</keyword>
<dbReference type="FunFam" id="1.10.510.10:FF:000252">
    <property type="entry name" value="Receptor-like protein kinase FERONIA"/>
    <property type="match status" value="1"/>
</dbReference>
<evidence type="ECO:0000256" key="5">
    <source>
        <dbReference type="ARBA" id="ARBA00022729"/>
    </source>
</evidence>
<dbReference type="FunFam" id="3.30.200.20:FF:000039">
    <property type="entry name" value="receptor-like protein kinase FERONIA"/>
    <property type="match status" value="1"/>
</dbReference>
<evidence type="ECO:0000313" key="16">
    <source>
        <dbReference type="RefSeq" id="XP_023007071.1"/>
    </source>
</evidence>
<gene>
    <name evidence="16" type="primary">LOC111499674</name>
</gene>
<dbReference type="KEGG" id="cmax:111499674"/>
<evidence type="ECO:0000256" key="13">
    <source>
        <dbReference type="SAM" id="Phobius"/>
    </source>
</evidence>
<evidence type="ECO:0000256" key="3">
    <source>
        <dbReference type="ARBA" id="ARBA00022679"/>
    </source>
</evidence>
<dbReference type="InterPro" id="IPR011009">
    <property type="entry name" value="Kinase-like_dom_sf"/>
</dbReference>
<feature type="domain" description="Protein kinase" evidence="14">
    <location>
        <begin position="498"/>
        <end position="772"/>
    </location>
</feature>
<dbReference type="InterPro" id="IPR045272">
    <property type="entry name" value="ANXUR1/2-like"/>
</dbReference>
<evidence type="ECO:0000256" key="7">
    <source>
        <dbReference type="ARBA" id="ARBA00022777"/>
    </source>
</evidence>
<keyword evidence="8 12" id="KW-0067">ATP-binding</keyword>
<keyword evidence="9 13" id="KW-1133">Transmembrane helix</keyword>
<protein>
    <submittedName>
        <fullName evidence="16">Probable receptor-like protein kinase At2g23200</fullName>
    </submittedName>
</protein>
<keyword evidence="10 13" id="KW-0472">Membrane</keyword>
<keyword evidence="11" id="KW-0325">Glycoprotein</keyword>
<keyword evidence="4 13" id="KW-0812">Transmembrane</keyword>
<dbReference type="OrthoDB" id="1928639at2759"/>
<dbReference type="InterPro" id="IPR017441">
    <property type="entry name" value="Protein_kinase_ATP_BS"/>
</dbReference>
<proteinExistence type="predicted"/>